<dbReference type="CDD" id="cd01028">
    <property type="entry name" value="TOPRIM_TopoIA"/>
    <property type="match status" value="1"/>
</dbReference>
<sequence length="688" mass="77668">MLLYIAEKPSTMILVKKAYERSNKPCGDITFVALAGHVCGLMEPKEYSQWNLKWKDLKLPMVPDSFRIKSIKPDLVKKIRDLIKSGDYKGIIVGTDSDVEGNGIYALLEKNLHLEKMKAYRFFETDLTDKGIMDSFKNLTDFHTCPRDVGMTQAFWIRAQFDWLIGFNLSVAYTVKTGMLMRVGRVKAPTLKLVYDNCKAIDEFSSKSSYLPVIQTKDPEMVATLVDEEGKDLAFPELEKAKELVSGLGPEAIVKKTEKKETKKPPQRLYKLSDIQVEAGQKYGYSPDETLQALQSLYETHKVMSYPRTDGKHLSSEKAKEFSSLLRTVSAVPGMEPYLSSITPEAIQKAAANKRYVNDEEVKKSSHGALIPTGKIPDFSKMSEMEKNVCIMVYKRFLAIFLPDLVEEKRKYLLDVDGSLFVSRGSVIKDRGFTAIFDTKIKELRLPDVSEGQKIGIAQKGIHEVVTRPPKRLTEATLVDAMEDIQKYMTDRDLKKIMKEAKGIGMPSSRAQIIKDLITTGYMEVKGKGLYITQSGKDYIEYIGDHSIVNPELSAEWETHIKNVRQGTEAYEPVREQILGYVDQTVDEVMNREFEVHEKKASGFTCPLCGKPLRKTKFGYGCTGYPECKFLIGEVAHKKLTDKQISDLLTKGQTGVIKGFKKKDGGKFDAMLRLENGKIAFAFPPRNQ</sequence>
<evidence type="ECO:0000313" key="13">
    <source>
        <dbReference type="Proteomes" id="UP000095762"/>
    </source>
</evidence>
<evidence type="ECO:0000256" key="9">
    <source>
        <dbReference type="ARBA" id="ARBA00032235"/>
    </source>
</evidence>
<dbReference type="PRINTS" id="PR00417">
    <property type="entry name" value="PRTPISMRASEI"/>
</dbReference>
<dbReference type="GO" id="GO:0006265">
    <property type="term" value="P:DNA topological change"/>
    <property type="evidence" value="ECO:0007669"/>
    <property type="project" value="InterPro"/>
</dbReference>
<dbReference type="SMART" id="SM00437">
    <property type="entry name" value="TOP1Ac"/>
    <property type="match status" value="1"/>
</dbReference>
<dbReference type="InterPro" id="IPR013825">
    <property type="entry name" value="Topo_IA_cen_sub2"/>
</dbReference>
<dbReference type="SMART" id="SM00493">
    <property type="entry name" value="TOPRIM"/>
    <property type="match status" value="1"/>
</dbReference>
<dbReference type="Pfam" id="PF01131">
    <property type="entry name" value="Topoisom_bac"/>
    <property type="match status" value="1"/>
</dbReference>
<dbReference type="GO" id="GO:0006281">
    <property type="term" value="P:DNA repair"/>
    <property type="evidence" value="ECO:0007669"/>
    <property type="project" value="TreeGrafter"/>
</dbReference>
<dbReference type="AlphaFoldDB" id="A0A174PTA3"/>
<dbReference type="InterPro" id="IPR006171">
    <property type="entry name" value="TOPRIM_dom"/>
</dbReference>
<accession>A0A174PTA3</accession>
<evidence type="ECO:0000256" key="8">
    <source>
        <dbReference type="ARBA" id="ARBA00031985"/>
    </source>
</evidence>
<gene>
    <name evidence="12" type="primary">topB_1</name>
    <name evidence="12" type="ORF">ERS852569_00233</name>
</gene>
<dbReference type="Pfam" id="PF13342">
    <property type="entry name" value="Toprim_Crpt"/>
    <property type="match status" value="1"/>
</dbReference>
<dbReference type="InterPro" id="IPR023405">
    <property type="entry name" value="Topo_IA_core_domain"/>
</dbReference>
<dbReference type="PROSITE" id="PS52039">
    <property type="entry name" value="TOPO_IA_2"/>
    <property type="match status" value="1"/>
</dbReference>
<dbReference type="Proteomes" id="UP000095762">
    <property type="component" value="Unassembled WGS sequence"/>
</dbReference>
<proteinExistence type="inferred from homology"/>
<comment type="catalytic activity">
    <reaction evidence="1">
        <text>ATP-independent breakage of single-stranded DNA, followed by passage and rejoining.</text>
        <dbReference type="EC" id="5.6.2.1"/>
    </reaction>
</comment>
<dbReference type="EMBL" id="CZBP01000001">
    <property type="protein sequence ID" value="CUP62831.1"/>
    <property type="molecule type" value="Genomic_DNA"/>
</dbReference>
<comment type="similarity">
    <text evidence="2">Belongs to the type IA topoisomerase family.</text>
</comment>
<dbReference type="PANTHER" id="PTHR11390:SF21">
    <property type="entry name" value="DNA TOPOISOMERASE 3-ALPHA"/>
    <property type="match status" value="1"/>
</dbReference>
<dbReference type="InterPro" id="IPR003601">
    <property type="entry name" value="Topo_IA_2"/>
</dbReference>
<dbReference type="GO" id="GO:0003917">
    <property type="term" value="F:DNA topoisomerase type I (single strand cut, ATP-independent) activity"/>
    <property type="evidence" value="ECO:0007669"/>
    <property type="project" value="UniProtKB-EC"/>
</dbReference>
<dbReference type="InterPro" id="IPR013497">
    <property type="entry name" value="Topo_IA_cen"/>
</dbReference>
<evidence type="ECO:0000256" key="6">
    <source>
        <dbReference type="ARBA" id="ARBA00023235"/>
    </source>
</evidence>
<dbReference type="Pfam" id="PF01751">
    <property type="entry name" value="Toprim"/>
    <property type="match status" value="1"/>
</dbReference>
<dbReference type="SUPFAM" id="SSF56712">
    <property type="entry name" value="Prokaryotic type I DNA topoisomerase"/>
    <property type="match status" value="1"/>
</dbReference>
<reference evidence="12 13" key="1">
    <citation type="submission" date="2015-09" db="EMBL/GenBank/DDBJ databases">
        <authorList>
            <consortium name="Pathogen Informatics"/>
        </authorList>
    </citation>
    <scope>NUCLEOTIDE SEQUENCE [LARGE SCALE GENOMIC DNA]</scope>
    <source>
        <strain evidence="12 13">2789STDY5834957</strain>
    </source>
</reference>
<evidence type="ECO:0000256" key="3">
    <source>
        <dbReference type="ARBA" id="ARBA00012891"/>
    </source>
</evidence>
<evidence type="ECO:0000256" key="5">
    <source>
        <dbReference type="ARBA" id="ARBA00023125"/>
    </source>
</evidence>
<dbReference type="GO" id="GO:0006310">
    <property type="term" value="P:DNA recombination"/>
    <property type="evidence" value="ECO:0007669"/>
    <property type="project" value="TreeGrafter"/>
</dbReference>
<dbReference type="Gene3D" id="2.70.20.10">
    <property type="entry name" value="Topoisomerase I, domain 3"/>
    <property type="match status" value="1"/>
</dbReference>
<protein>
    <recommendedName>
        <fullName evidence="3">DNA topoisomerase</fullName>
        <ecNumber evidence="3">5.6.2.1</ecNumber>
    </recommendedName>
    <alternativeName>
        <fullName evidence="10">Omega-protein</fullName>
    </alternativeName>
    <alternativeName>
        <fullName evidence="9">Relaxing enzyme</fullName>
    </alternativeName>
    <alternativeName>
        <fullName evidence="7">Swivelase</fullName>
    </alternativeName>
    <alternativeName>
        <fullName evidence="8">Untwisting enzyme</fullName>
    </alternativeName>
</protein>
<dbReference type="GO" id="GO:0043597">
    <property type="term" value="C:cytoplasmic replication fork"/>
    <property type="evidence" value="ECO:0007669"/>
    <property type="project" value="TreeGrafter"/>
</dbReference>
<dbReference type="InterPro" id="IPR000380">
    <property type="entry name" value="Topo_IA"/>
</dbReference>
<dbReference type="GO" id="GO:0003677">
    <property type="term" value="F:DNA binding"/>
    <property type="evidence" value="ECO:0007669"/>
    <property type="project" value="UniProtKB-KW"/>
</dbReference>
<dbReference type="Gene3D" id="1.10.290.10">
    <property type="entry name" value="Topoisomerase I, domain 4"/>
    <property type="match status" value="1"/>
</dbReference>
<dbReference type="Gene3D" id="3.40.50.140">
    <property type="match status" value="1"/>
</dbReference>
<dbReference type="InterPro" id="IPR013824">
    <property type="entry name" value="Topo_IA_cen_sub1"/>
</dbReference>
<keyword evidence="5" id="KW-0238">DNA-binding</keyword>
<keyword evidence="4" id="KW-0799">Topoisomerase</keyword>
<keyword evidence="6 12" id="KW-0413">Isomerase</keyword>
<evidence type="ECO:0000259" key="11">
    <source>
        <dbReference type="PROSITE" id="PS52039"/>
    </source>
</evidence>
<dbReference type="EC" id="5.6.2.1" evidence="3"/>
<feature type="domain" description="Topo IA-type catalytic" evidence="11">
    <location>
        <begin position="148"/>
        <end position="586"/>
    </location>
</feature>
<dbReference type="InterPro" id="IPR003602">
    <property type="entry name" value="Topo_IA_DNA-bd_dom"/>
</dbReference>
<dbReference type="PANTHER" id="PTHR11390">
    <property type="entry name" value="PROKARYOTIC DNA TOPOISOMERASE"/>
    <property type="match status" value="1"/>
</dbReference>
<dbReference type="InterPro" id="IPR013826">
    <property type="entry name" value="Topo_IA_cen_sub3"/>
</dbReference>
<evidence type="ECO:0000256" key="4">
    <source>
        <dbReference type="ARBA" id="ARBA00023029"/>
    </source>
</evidence>
<name>A0A174PTA3_9FIRM</name>
<evidence type="ECO:0000256" key="2">
    <source>
        <dbReference type="ARBA" id="ARBA00009446"/>
    </source>
</evidence>
<dbReference type="RefSeq" id="WP_055059263.1">
    <property type="nucleotide sequence ID" value="NZ_CZBP01000001.1"/>
</dbReference>
<evidence type="ECO:0000313" key="12">
    <source>
        <dbReference type="EMBL" id="CUP62831.1"/>
    </source>
</evidence>
<evidence type="ECO:0000256" key="10">
    <source>
        <dbReference type="ARBA" id="ARBA00032877"/>
    </source>
</evidence>
<dbReference type="SMART" id="SM00436">
    <property type="entry name" value="TOP1Bc"/>
    <property type="match status" value="1"/>
</dbReference>
<dbReference type="InterPro" id="IPR025589">
    <property type="entry name" value="Toprim_C_rpt"/>
</dbReference>
<evidence type="ECO:0000256" key="1">
    <source>
        <dbReference type="ARBA" id="ARBA00000213"/>
    </source>
</evidence>
<organism evidence="12 13">
    <name type="scientific">Blautia obeum</name>
    <dbReference type="NCBI Taxonomy" id="40520"/>
    <lineage>
        <taxon>Bacteria</taxon>
        <taxon>Bacillati</taxon>
        <taxon>Bacillota</taxon>
        <taxon>Clostridia</taxon>
        <taxon>Lachnospirales</taxon>
        <taxon>Lachnospiraceae</taxon>
        <taxon>Blautia</taxon>
    </lineage>
</organism>
<evidence type="ECO:0000256" key="7">
    <source>
        <dbReference type="ARBA" id="ARBA00030003"/>
    </source>
</evidence>
<dbReference type="Gene3D" id="1.10.460.10">
    <property type="entry name" value="Topoisomerase I, domain 2"/>
    <property type="match status" value="1"/>
</dbReference>